<dbReference type="InterPro" id="IPR007353">
    <property type="entry name" value="DUF421"/>
</dbReference>
<feature type="domain" description="YetF C-terminal" evidence="1">
    <location>
        <begin position="1"/>
        <end position="42"/>
    </location>
</feature>
<dbReference type="EMBL" id="VSSQ01102395">
    <property type="protein sequence ID" value="MPN43787.1"/>
    <property type="molecule type" value="Genomic_DNA"/>
</dbReference>
<protein>
    <recommendedName>
        <fullName evidence="1">YetF C-terminal domain-containing protein</fullName>
    </recommendedName>
</protein>
<comment type="caution">
    <text evidence="2">The sequence shown here is derived from an EMBL/GenBank/DDBJ whole genome shotgun (WGS) entry which is preliminary data.</text>
</comment>
<dbReference type="Pfam" id="PF04239">
    <property type="entry name" value="DUF421"/>
    <property type="match status" value="1"/>
</dbReference>
<reference evidence="2" key="1">
    <citation type="submission" date="2019-08" db="EMBL/GenBank/DDBJ databases">
        <authorList>
            <person name="Kucharzyk K."/>
            <person name="Murdoch R.W."/>
            <person name="Higgins S."/>
            <person name="Loffler F."/>
        </authorList>
    </citation>
    <scope>NUCLEOTIDE SEQUENCE</scope>
</reference>
<dbReference type="InterPro" id="IPR023090">
    <property type="entry name" value="UPF0702_alpha/beta_dom_sf"/>
</dbReference>
<proteinExistence type="predicted"/>
<accession>A0A645HXR3</accession>
<dbReference type="AlphaFoldDB" id="A0A645HXR3"/>
<name>A0A645HXR3_9ZZZZ</name>
<sequence>MDGSIIEQNLRDIKKNKEWLLKELKKQNVFNYKKEVIIAEINSSLQLEVLRK</sequence>
<dbReference type="Gene3D" id="3.30.240.20">
    <property type="entry name" value="bsu07140 like domains"/>
    <property type="match status" value="1"/>
</dbReference>
<gene>
    <name evidence="2" type="ORF">SDC9_191348</name>
</gene>
<organism evidence="2">
    <name type="scientific">bioreactor metagenome</name>
    <dbReference type="NCBI Taxonomy" id="1076179"/>
    <lineage>
        <taxon>unclassified sequences</taxon>
        <taxon>metagenomes</taxon>
        <taxon>ecological metagenomes</taxon>
    </lineage>
</organism>
<evidence type="ECO:0000259" key="1">
    <source>
        <dbReference type="Pfam" id="PF04239"/>
    </source>
</evidence>
<evidence type="ECO:0000313" key="2">
    <source>
        <dbReference type="EMBL" id="MPN43787.1"/>
    </source>
</evidence>